<dbReference type="NCBIfam" id="TIGR00630">
    <property type="entry name" value="uvra"/>
    <property type="match status" value="1"/>
</dbReference>
<evidence type="ECO:0000256" key="8">
    <source>
        <dbReference type="ARBA" id="ARBA00022771"/>
    </source>
</evidence>
<dbReference type="InterPro" id="IPR017871">
    <property type="entry name" value="ABC_transporter-like_CS"/>
</dbReference>
<feature type="binding site" evidence="17">
    <location>
        <begin position="624"/>
        <end position="631"/>
    </location>
    <ligand>
        <name>ATP</name>
        <dbReference type="ChEBI" id="CHEBI:30616"/>
    </ligand>
</feature>
<keyword evidence="9 17" id="KW-0862">Zinc</keyword>
<comment type="subunit">
    <text evidence="17">Forms a heterotetramer with UvrB during the search for lesions.</text>
</comment>
<dbReference type="EMBL" id="CP001931">
    <property type="protein sequence ID" value="ADC89857.1"/>
    <property type="molecule type" value="Genomic_DNA"/>
</dbReference>
<dbReference type="KEGG" id="tal:Thal_1225"/>
<feature type="zinc finger region" description="C4-type" evidence="17">
    <location>
        <begin position="253"/>
        <end position="280"/>
    </location>
</feature>
<protein>
    <recommendedName>
        <fullName evidence="15 17">UvrABC system protein A</fullName>
        <shortName evidence="17">UvrA protein</shortName>
    </recommendedName>
    <alternativeName>
        <fullName evidence="16 17">Excinuclease ABC subunit A</fullName>
    </alternativeName>
</protein>
<dbReference type="Pfam" id="PF17755">
    <property type="entry name" value="UvrA_DNA-bind"/>
    <property type="match status" value="1"/>
</dbReference>
<dbReference type="Proteomes" id="UP000002043">
    <property type="component" value="Chromosome"/>
</dbReference>
<evidence type="ECO:0000256" key="14">
    <source>
        <dbReference type="ARBA" id="ARBA00038000"/>
    </source>
</evidence>
<evidence type="ECO:0000256" key="4">
    <source>
        <dbReference type="ARBA" id="ARBA00022737"/>
    </source>
</evidence>
<keyword evidence="12 17" id="KW-0238">DNA-binding</keyword>
<evidence type="ECO:0000256" key="3">
    <source>
        <dbReference type="ARBA" id="ARBA00022723"/>
    </source>
</evidence>
<dbReference type="Gene3D" id="1.10.8.280">
    <property type="entry name" value="ABC transporter ATPase domain-like"/>
    <property type="match status" value="1"/>
</dbReference>
<evidence type="ECO:0000313" key="19">
    <source>
        <dbReference type="EMBL" id="ADC89857.1"/>
    </source>
</evidence>
<dbReference type="GO" id="GO:0005737">
    <property type="term" value="C:cytoplasm"/>
    <property type="evidence" value="ECO:0007669"/>
    <property type="project" value="UniProtKB-SubCell"/>
</dbReference>
<dbReference type="GO" id="GO:0009432">
    <property type="term" value="P:SOS response"/>
    <property type="evidence" value="ECO:0007669"/>
    <property type="project" value="UniProtKB-UniRule"/>
</dbReference>
<dbReference type="GO" id="GO:0005524">
    <property type="term" value="F:ATP binding"/>
    <property type="evidence" value="ECO:0007669"/>
    <property type="project" value="UniProtKB-UniRule"/>
</dbReference>
<dbReference type="GO" id="GO:0008270">
    <property type="term" value="F:zinc ion binding"/>
    <property type="evidence" value="ECO:0007669"/>
    <property type="project" value="UniProtKB-UniRule"/>
</dbReference>
<keyword evidence="10 17" id="KW-0067">ATP-binding</keyword>
<dbReference type="InterPro" id="IPR004602">
    <property type="entry name" value="UvrA"/>
</dbReference>
<dbReference type="AlphaFoldDB" id="D3SM77"/>
<dbReference type="SMART" id="SM00382">
    <property type="entry name" value="AAA"/>
    <property type="match status" value="2"/>
</dbReference>
<dbReference type="GO" id="GO:0009380">
    <property type="term" value="C:excinuclease repair complex"/>
    <property type="evidence" value="ECO:0007669"/>
    <property type="project" value="InterPro"/>
</dbReference>
<sequence>MAYDRIVVKGARQHNLKNVDVEIPKNKLVVITGPSGSGKSSLAFDTIYAEGQRRYVESLSSYARQFLGVMEKPDVDVIEGLSPAIAIDQKTTSKNPRSTVGTVTEIYDYMRVLWANVGKPHCPHCGRLLEGLSPYQILEKVYESYLGKRITVLAPLVRGKKGEFKELLRELDRKGYSRVKVDGRYMRIPEVPPLEKNKRHEIDLVIDRLTVEEEERPRLLNALEKALAESMGLVKVEDADTGDEEIFSESLTCPDHGFSIPELTPRLFSFNSPYGACPTCKGLGVKWEIDPRMLINEKAPATEAIRITQNSYFEYIRYSVLNILRRLGYDPGTPFGDLPQSVRELILYGGKFLNTSYEGVIPHLERRFLEDDSERIREEIGEFIKEKLCPACDGARLRPEALAVLVDGKNIYQVCSMSVKEELQFFERLQQKLTGKDRIVGERLIREIKDRLGFLVNVGLEYLTLARSATTLSGGEMQRIRLATQIGSKLTGVLYVLDEPSIGLHPRDTDKLIKTLRDLRDLGNTVLVVEHDPETILAADYIIDMGPGAGKEGGRVVATGTPEEIMNHPESLTGAYLSGRLQIPVPQKRRKPTGKWLRIVGARKHNLKNITVEIPVGLLVCVTGVSGSGKSTLVYDILWEYARQVFYGGYGEVEGFDRIEGLEYFDRVINVDQSPIGRTPRSNPATYTKVFDAIRDLFASTPEARARGYTPGRFSFNVKGGRCEACEGEGVIKVEMHFLPPVYVTCDVCKGKRYNRETLEIYYKGKNIADVLDMTVDEAYEFFYHHTTIRRRLELLRDVGLGYIKLGQPATTLSGGEAQRIKLARELSKKESGRTLYLLDEPTTGLHMDDVKKLVDVLQRLVDRGNTVVVVEHNLDVIKCADWIIDLGPEGGEGGGYVVAVGTPEEVMENPNSYTGEYLKRYLQRNFVIM</sequence>
<accession>D3SM77</accession>
<dbReference type="NCBIfam" id="NF001503">
    <property type="entry name" value="PRK00349.1"/>
    <property type="match status" value="1"/>
</dbReference>
<keyword evidence="7 17" id="KW-0228">DNA excision</keyword>
<dbReference type="CDD" id="cd03270">
    <property type="entry name" value="ABC_UvrA_I"/>
    <property type="match status" value="1"/>
</dbReference>
<dbReference type="PROSITE" id="PS50893">
    <property type="entry name" value="ABC_TRANSPORTER_2"/>
    <property type="match status" value="2"/>
</dbReference>
<dbReference type="Pfam" id="PF17760">
    <property type="entry name" value="UvrA_inter"/>
    <property type="match status" value="1"/>
</dbReference>
<dbReference type="GO" id="GO:0009381">
    <property type="term" value="F:excinuclease ABC activity"/>
    <property type="evidence" value="ECO:0007669"/>
    <property type="project" value="UniProtKB-UniRule"/>
</dbReference>
<comment type="similarity">
    <text evidence="14 17">Belongs to the ABC transporter superfamily. UvrA family.</text>
</comment>
<dbReference type="STRING" id="638303.Thal_1225"/>
<dbReference type="Gene3D" id="3.40.50.300">
    <property type="entry name" value="P-loop containing nucleotide triphosphate hydrolases"/>
    <property type="match status" value="2"/>
</dbReference>
<keyword evidence="6 17" id="KW-0227">DNA damage</keyword>
<dbReference type="Gene3D" id="3.30.1490.20">
    <property type="entry name" value="ATP-grasp fold, A domain"/>
    <property type="match status" value="1"/>
</dbReference>
<comment type="function">
    <text evidence="17">The UvrABC repair system catalyzes the recognition and processing of DNA lesions. UvrA is an ATPase and a DNA-binding protein. A damage recognition complex composed of 2 UvrA and 2 UvrB subunits scans DNA for abnormalities. When the presence of a lesion has been verified by UvrB, the UvrA molecules dissociate.</text>
</comment>
<dbReference type="HAMAP" id="MF_00205">
    <property type="entry name" value="UvrA"/>
    <property type="match status" value="1"/>
</dbReference>
<dbReference type="InterPro" id="IPR027417">
    <property type="entry name" value="P-loop_NTPase"/>
</dbReference>
<dbReference type="InterPro" id="IPR003439">
    <property type="entry name" value="ABC_transporter-like_ATP-bd"/>
</dbReference>
<dbReference type="eggNOG" id="COG0178">
    <property type="taxonomic scope" value="Bacteria"/>
</dbReference>
<dbReference type="PANTHER" id="PTHR43152:SF3">
    <property type="entry name" value="UVRABC SYSTEM PROTEIN A"/>
    <property type="match status" value="1"/>
</dbReference>
<evidence type="ECO:0000256" key="7">
    <source>
        <dbReference type="ARBA" id="ARBA00022769"/>
    </source>
</evidence>
<evidence type="ECO:0000256" key="9">
    <source>
        <dbReference type="ARBA" id="ARBA00022833"/>
    </source>
</evidence>
<evidence type="ECO:0000256" key="2">
    <source>
        <dbReference type="ARBA" id="ARBA00022490"/>
    </source>
</evidence>
<dbReference type="PANTHER" id="PTHR43152">
    <property type="entry name" value="UVRABC SYSTEM PROTEIN A"/>
    <property type="match status" value="1"/>
</dbReference>
<reference evidence="20" key="1">
    <citation type="journal article" date="2010" name="Stand. Genomic Sci.">
        <title>Complete genome sequence of Thermocrinis albus type strain (HI 11/12T).</title>
        <authorList>
            <person name="Wirth R."/>
            <person name="Sikorski J."/>
            <person name="Brambilla E."/>
            <person name="Misra M."/>
            <person name="Lapidus A."/>
            <person name="Copeland A."/>
            <person name="Nolan M."/>
            <person name="Lucas S."/>
            <person name="Chen F."/>
            <person name="Tice H."/>
            <person name="Cheng J.F."/>
            <person name="Han C."/>
            <person name="Detter J.C."/>
            <person name="Tapia R."/>
            <person name="Bruce D."/>
            <person name="Goodwin L."/>
            <person name="Pitluck S."/>
            <person name="Pati A."/>
            <person name="Anderson I."/>
            <person name="Ivanova N."/>
            <person name="Mavromatis K."/>
            <person name="Mikhailova N."/>
            <person name="Chen A."/>
            <person name="Palaniappan K."/>
            <person name="Bilek Y."/>
            <person name="Hader T."/>
            <person name="Land M."/>
            <person name="Hauser L."/>
            <person name="Chang Y.J."/>
            <person name="Jeffries C.D."/>
            <person name="Tindall B.J."/>
            <person name="Rohde M."/>
            <person name="Goker M."/>
            <person name="Bristow J."/>
            <person name="Eisen J.A."/>
            <person name="Markowitz V."/>
            <person name="Hugenholtz P."/>
            <person name="Kyrpides N.C."/>
            <person name="Klenk H.P."/>
        </authorList>
    </citation>
    <scope>NUCLEOTIDE SEQUENCE [LARGE SCALE GENOMIC DNA]</scope>
    <source>
        <strain evidence="20">DSM 14484 / JCM 11386 / HI 11/12</strain>
    </source>
</reference>
<evidence type="ECO:0000256" key="1">
    <source>
        <dbReference type="ARBA" id="ARBA00004496"/>
    </source>
</evidence>
<evidence type="ECO:0000256" key="5">
    <source>
        <dbReference type="ARBA" id="ARBA00022741"/>
    </source>
</evidence>
<keyword evidence="2 17" id="KW-0963">Cytoplasm</keyword>
<keyword evidence="17" id="KW-0742">SOS response</keyword>
<dbReference type="InterPro" id="IPR041102">
    <property type="entry name" value="UvrA_inter"/>
</dbReference>
<evidence type="ECO:0000256" key="16">
    <source>
        <dbReference type="ARBA" id="ARBA00042156"/>
    </source>
</evidence>
<evidence type="ECO:0000256" key="12">
    <source>
        <dbReference type="ARBA" id="ARBA00023125"/>
    </source>
</evidence>
<dbReference type="FunFam" id="1.20.1580.10:FF:000002">
    <property type="entry name" value="UvrABC system protein A"/>
    <property type="match status" value="1"/>
</dbReference>
<dbReference type="Gene3D" id="1.20.1580.10">
    <property type="entry name" value="ABC transporter ATPase like domain"/>
    <property type="match status" value="2"/>
</dbReference>
<keyword evidence="20" id="KW-1185">Reference proteome</keyword>
<keyword evidence="5 17" id="KW-0547">Nucleotide-binding</keyword>
<evidence type="ECO:0000256" key="6">
    <source>
        <dbReference type="ARBA" id="ARBA00022763"/>
    </source>
</evidence>
<dbReference type="InterPro" id="IPR041552">
    <property type="entry name" value="UvrA_DNA-bd"/>
</dbReference>
<dbReference type="GO" id="GO:0006289">
    <property type="term" value="P:nucleotide-excision repair"/>
    <property type="evidence" value="ECO:0007669"/>
    <property type="project" value="UniProtKB-UniRule"/>
</dbReference>
<evidence type="ECO:0000256" key="10">
    <source>
        <dbReference type="ARBA" id="ARBA00022840"/>
    </source>
</evidence>
<dbReference type="GO" id="GO:0003677">
    <property type="term" value="F:DNA binding"/>
    <property type="evidence" value="ECO:0007669"/>
    <property type="project" value="UniProtKB-UniRule"/>
</dbReference>
<dbReference type="PROSITE" id="PS00211">
    <property type="entry name" value="ABC_TRANSPORTER_1"/>
    <property type="match status" value="2"/>
</dbReference>
<evidence type="ECO:0000256" key="17">
    <source>
        <dbReference type="HAMAP-Rule" id="MF_00205"/>
    </source>
</evidence>
<name>D3SM77_THEAH</name>
<keyword evidence="13 17" id="KW-0234">DNA repair</keyword>
<proteinExistence type="inferred from homology"/>
<comment type="subcellular location">
    <subcellularLocation>
        <location evidence="1 17">Cytoplasm</location>
    </subcellularLocation>
</comment>
<evidence type="ECO:0000256" key="13">
    <source>
        <dbReference type="ARBA" id="ARBA00023204"/>
    </source>
</evidence>
<keyword evidence="8 17" id="KW-0863">Zinc-finger</keyword>
<dbReference type="HOGENOM" id="CLU_001370_0_2_0"/>
<evidence type="ECO:0000256" key="15">
    <source>
        <dbReference type="ARBA" id="ARBA00039316"/>
    </source>
</evidence>
<organism evidence="19 20">
    <name type="scientific">Thermocrinis albus (strain DSM 14484 / JCM 11386 / HI 11/12)</name>
    <dbReference type="NCBI Taxonomy" id="638303"/>
    <lineage>
        <taxon>Bacteria</taxon>
        <taxon>Pseudomonadati</taxon>
        <taxon>Aquificota</taxon>
        <taxon>Aquificia</taxon>
        <taxon>Aquificales</taxon>
        <taxon>Aquificaceae</taxon>
        <taxon>Thermocrinis</taxon>
    </lineage>
</organism>
<keyword evidence="4 17" id="KW-0677">Repeat</keyword>
<dbReference type="SUPFAM" id="SSF52540">
    <property type="entry name" value="P-loop containing nucleoside triphosphate hydrolases"/>
    <property type="match status" value="2"/>
</dbReference>
<feature type="binding site" evidence="17">
    <location>
        <begin position="33"/>
        <end position="40"/>
    </location>
    <ligand>
        <name>ATP</name>
        <dbReference type="ChEBI" id="CHEBI:30616"/>
    </ligand>
</feature>
<evidence type="ECO:0000256" key="11">
    <source>
        <dbReference type="ARBA" id="ARBA00022881"/>
    </source>
</evidence>
<evidence type="ECO:0000313" key="20">
    <source>
        <dbReference type="Proteomes" id="UP000002043"/>
    </source>
</evidence>
<feature type="zinc finger region" description="C4-type" evidence="17">
    <location>
        <begin position="723"/>
        <end position="749"/>
    </location>
</feature>
<dbReference type="InterPro" id="IPR013815">
    <property type="entry name" value="ATP_grasp_subdomain_1"/>
</dbReference>
<dbReference type="CDD" id="cd03271">
    <property type="entry name" value="ABC_UvrA_II"/>
    <property type="match status" value="1"/>
</dbReference>
<gene>
    <name evidence="17" type="primary">uvrA</name>
    <name evidence="19" type="ordered locus">Thal_1225</name>
</gene>
<keyword evidence="3 17" id="KW-0479">Metal-binding</keyword>
<dbReference type="RefSeq" id="WP_012992263.1">
    <property type="nucleotide sequence ID" value="NC_013894.1"/>
</dbReference>
<dbReference type="InterPro" id="IPR003593">
    <property type="entry name" value="AAA+_ATPase"/>
</dbReference>
<evidence type="ECO:0000259" key="18">
    <source>
        <dbReference type="PROSITE" id="PS50893"/>
    </source>
</evidence>
<dbReference type="GO" id="GO:0016887">
    <property type="term" value="F:ATP hydrolysis activity"/>
    <property type="evidence" value="ECO:0007669"/>
    <property type="project" value="InterPro"/>
</dbReference>
<feature type="domain" description="ABC transporter" evidence="18">
    <location>
        <begin position="342"/>
        <end position="578"/>
    </location>
</feature>
<feature type="domain" description="ABC transporter" evidence="18">
    <location>
        <begin position="588"/>
        <end position="920"/>
    </location>
</feature>
<dbReference type="OrthoDB" id="9809851at2"/>
<keyword evidence="11 17" id="KW-0267">Excision nuclease</keyword>